<evidence type="ECO:0000313" key="3">
    <source>
        <dbReference type="Proteomes" id="UP000289996"/>
    </source>
</evidence>
<protein>
    <submittedName>
        <fullName evidence="2">Phage-related DNA gyrase inhibitory protein,GyrI [Lactobacillus rhamnosus GG]</fullName>
    </submittedName>
</protein>
<gene>
    <name evidence="2" type="ORF">MUDAN_MDHGFNIF_01977</name>
</gene>
<evidence type="ECO:0000259" key="1">
    <source>
        <dbReference type="SMART" id="SM00871"/>
    </source>
</evidence>
<dbReference type="PANTHER" id="PTHR40055">
    <property type="entry name" value="TRANSCRIPTIONAL REGULATOR YGIV-RELATED"/>
    <property type="match status" value="1"/>
</dbReference>
<dbReference type="PANTHER" id="PTHR40055:SF1">
    <property type="entry name" value="TRANSCRIPTIONAL REGULATOR YGIV-RELATED"/>
    <property type="match status" value="1"/>
</dbReference>
<dbReference type="SUPFAM" id="SSF55136">
    <property type="entry name" value="Probable bacterial effector-binding domain"/>
    <property type="match status" value="1"/>
</dbReference>
<dbReference type="SMART" id="SM00871">
    <property type="entry name" value="AraC_E_bind"/>
    <property type="match status" value="1"/>
</dbReference>
<dbReference type="InterPro" id="IPR050908">
    <property type="entry name" value="SmbC-like"/>
</dbReference>
<dbReference type="RefSeq" id="WP_130843390.1">
    <property type="nucleotide sequence ID" value="NZ_BJDY01000002.1"/>
</dbReference>
<feature type="domain" description="AraC effector-binding" evidence="1">
    <location>
        <begin position="1"/>
        <end position="144"/>
    </location>
</feature>
<dbReference type="Gene3D" id="3.20.80.10">
    <property type="entry name" value="Regulatory factor, effector binding domain"/>
    <property type="match status" value="1"/>
</dbReference>
<dbReference type="OrthoDB" id="5337216at2"/>
<proteinExistence type="predicted"/>
<dbReference type="Pfam" id="PF06445">
    <property type="entry name" value="GyrI-like"/>
    <property type="match status" value="1"/>
</dbReference>
<dbReference type="EMBL" id="UYIG01000196">
    <property type="protein sequence ID" value="VDG30426.1"/>
    <property type="molecule type" value="Genomic_DNA"/>
</dbReference>
<organism evidence="2 3">
    <name type="scientific">Lactiplantibacillus mudanjiangensis</name>
    <dbReference type="NCBI Taxonomy" id="1296538"/>
    <lineage>
        <taxon>Bacteria</taxon>
        <taxon>Bacillati</taxon>
        <taxon>Bacillota</taxon>
        <taxon>Bacilli</taxon>
        <taxon>Lactobacillales</taxon>
        <taxon>Lactobacillaceae</taxon>
        <taxon>Lactiplantibacillus</taxon>
    </lineage>
</organism>
<dbReference type="Proteomes" id="UP000289996">
    <property type="component" value="Unassembled WGS sequence"/>
</dbReference>
<dbReference type="InterPro" id="IPR029442">
    <property type="entry name" value="GyrI-like"/>
</dbReference>
<accession>A0A660E2T4</accession>
<sequence length="144" mass="16368">MKIVQFPTSQVVYFRRVGQYGPENQAVMQVAKQWVKRMQLTAAATILGIALDDPQVTPATQCRYDVCVATTIQSKEPVTRRQLVGGRYACFKVAHTAVAIQTFYQQLPVYLAQYQLIMADKPVIERYQPQFVAQGWCELLVPVR</sequence>
<evidence type="ECO:0000313" key="2">
    <source>
        <dbReference type="EMBL" id="VDG30426.1"/>
    </source>
</evidence>
<dbReference type="InterPro" id="IPR010499">
    <property type="entry name" value="AraC_E-bd"/>
</dbReference>
<name>A0A660E2T4_9LACO</name>
<keyword evidence="3" id="KW-1185">Reference proteome</keyword>
<dbReference type="AlphaFoldDB" id="A0A660E2T4"/>
<dbReference type="InterPro" id="IPR011256">
    <property type="entry name" value="Reg_factor_effector_dom_sf"/>
</dbReference>
<reference evidence="2 3" key="1">
    <citation type="submission" date="2018-11" db="EMBL/GenBank/DDBJ databases">
        <authorList>
            <person name="Wuyts S."/>
        </authorList>
    </citation>
    <scope>NUCLEOTIDE SEQUENCE [LARGE SCALE GENOMIC DNA]</scope>
    <source>
        <strain evidence="2">Lactobacillus mudanjiangensis AMBF249</strain>
    </source>
</reference>